<protein>
    <submittedName>
        <fullName evidence="1">Uncharacterized protein</fullName>
    </submittedName>
</protein>
<sequence length="380" mass="43005">MAKGGRKVPKSAGGSSAVSFVSPSSTSPVMTDSLPPPFEPVSAVLATFAKTLPKDHVYVVHLEKTPRSLRRQAFLVPVLLNLIITAGLCWRLYYAAPIYLDQLITIFGYETSWTVTPGAMRTSDLMNTVTSRTILLMVDYGIFGILGRWPWEFVFGDKYGRYTGACGWKWEVGFGREEEVIVRRGRKWDAPIYQSEQQRKGQGKPDKGWTKEEELMVYAKCSEGLRKTTTAKTAFSLLDKDWDLDYRAMLDATELVEEGKMQTKDLDHLVLAPWNGKWYLWYPHRSETADGTVEPQGPQDDELIQNFKQHLIAINCEDVFYRWIEIVQYETNQPAGFTLKRKKEAEEELRKMLKARQKDDQAFWKAIGGPSGVPGLGGGG</sequence>
<gene>
    <name evidence="1" type="ORF">H2198_000909</name>
</gene>
<evidence type="ECO:0000313" key="2">
    <source>
        <dbReference type="Proteomes" id="UP001172386"/>
    </source>
</evidence>
<keyword evidence="2" id="KW-1185">Reference proteome</keyword>
<dbReference type="EMBL" id="JAPDRQ010000010">
    <property type="protein sequence ID" value="KAJ9663148.1"/>
    <property type="molecule type" value="Genomic_DNA"/>
</dbReference>
<organism evidence="1 2">
    <name type="scientific">Neophaeococcomyces mojaviensis</name>
    <dbReference type="NCBI Taxonomy" id="3383035"/>
    <lineage>
        <taxon>Eukaryota</taxon>
        <taxon>Fungi</taxon>
        <taxon>Dikarya</taxon>
        <taxon>Ascomycota</taxon>
        <taxon>Pezizomycotina</taxon>
        <taxon>Eurotiomycetes</taxon>
        <taxon>Chaetothyriomycetidae</taxon>
        <taxon>Chaetothyriales</taxon>
        <taxon>Chaetothyriales incertae sedis</taxon>
        <taxon>Neophaeococcomyces</taxon>
    </lineage>
</organism>
<comment type="caution">
    <text evidence="1">The sequence shown here is derived from an EMBL/GenBank/DDBJ whole genome shotgun (WGS) entry which is preliminary data.</text>
</comment>
<evidence type="ECO:0000313" key="1">
    <source>
        <dbReference type="EMBL" id="KAJ9663148.1"/>
    </source>
</evidence>
<proteinExistence type="predicted"/>
<reference evidence="1" key="1">
    <citation type="submission" date="2022-10" db="EMBL/GenBank/DDBJ databases">
        <title>Culturing micro-colonial fungi from biological soil crusts in the Mojave desert and describing Neophaeococcomyces mojavensis, and introducing the new genera and species Taxawa tesnikishii.</title>
        <authorList>
            <person name="Kurbessoian T."/>
            <person name="Stajich J.E."/>
        </authorList>
    </citation>
    <scope>NUCLEOTIDE SEQUENCE</scope>
    <source>
        <strain evidence="1">JES_112</strain>
    </source>
</reference>
<name>A0ACC3AIB3_9EURO</name>
<accession>A0ACC3AIB3</accession>
<dbReference type="Proteomes" id="UP001172386">
    <property type="component" value="Unassembled WGS sequence"/>
</dbReference>